<name>A0ABZ0CV65_9BURK</name>
<evidence type="ECO:0000313" key="2">
    <source>
        <dbReference type="EMBL" id="WOB06837.1"/>
    </source>
</evidence>
<dbReference type="RefSeq" id="WP_316699483.1">
    <property type="nucleotide sequence ID" value="NZ_CP136336.1"/>
</dbReference>
<accession>A0ABZ0CV65</accession>
<evidence type="ECO:0000256" key="1">
    <source>
        <dbReference type="SAM" id="SignalP"/>
    </source>
</evidence>
<protein>
    <submittedName>
        <fullName evidence="2">Uncharacterized protein</fullName>
    </submittedName>
</protein>
<keyword evidence="3" id="KW-1185">Reference proteome</keyword>
<evidence type="ECO:0000313" key="3">
    <source>
        <dbReference type="Proteomes" id="UP001303946"/>
    </source>
</evidence>
<feature type="signal peptide" evidence="1">
    <location>
        <begin position="1"/>
        <end position="19"/>
    </location>
</feature>
<keyword evidence="1" id="KW-0732">Signal</keyword>
<gene>
    <name evidence="2" type="ORF">RXV79_18160</name>
</gene>
<dbReference type="EMBL" id="CP136336">
    <property type="protein sequence ID" value="WOB06837.1"/>
    <property type="molecule type" value="Genomic_DNA"/>
</dbReference>
<organism evidence="2 3">
    <name type="scientific">Piscinibacter gummiphilus</name>
    <dbReference type="NCBI Taxonomy" id="946333"/>
    <lineage>
        <taxon>Bacteria</taxon>
        <taxon>Pseudomonadati</taxon>
        <taxon>Pseudomonadota</taxon>
        <taxon>Betaproteobacteria</taxon>
        <taxon>Burkholderiales</taxon>
        <taxon>Sphaerotilaceae</taxon>
        <taxon>Piscinibacter</taxon>
    </lineage>
</organism>
<sequence length="160" mass="17793">MKTLCLIAALLACSTAASAKNEIMTDRCSHEVTIVNWGNGPNPAGEPVFLKRHNGKTNWTSPFTVKLSEDGHIRWWCHSTKGNAFDAGTWRLKNVYAGYGCKLYADNSTEDCGPNGSFSIGSSEWKGWTPERSRCSNRSNRIRARLDGNRKLLIECLPKN</sequence>
<proteinExistence type="predicted"/>
<feature type="chain" id="PRO_5046055860" evidence="1">
    <location>
        <begin position="20"/>
        <end position="160"/>
    </location>
</feature>
<dbReference type="Proteomes" id="UP001303946">
    <property type="component" value="Chromosome"/>
</dbReference>
<reference evidence="2 3" key="1">
    <citation type="submission" date="2023-10" db="EMBL/GenBank/DDBJ databases">
        <title>Bacteria for the degradation of biodegradable plastic PBAT(Polybutylene adipate terephthalate).</title>
        <authorList>
            <person name="Weon H.-Y."/>
            <person name="Yeon J."/>
        </authorList>
    </citation>
    <scope>NUCLEOTIDE SEQUENCE [LARGE SCALE GENOMIC DNA]</scope>
    <source>
        <strain evidence="2 3">SBD 7-3</strain>
    </source>
</reference>